<comment type="caution">
    <text evidence="1">The sequence shown here is derived from an EMBL/GenBank/DDBJ whole genome shotgun (WGS) entry which is preliminary data.</text>
</comment>
<evidence type="ECO:0000313" key="1">
    <source>
        <dbReference type="EMBL" id="KLO38586.1"/>
    </source>
</evidence>
<gene>
    <name evidence="1" type="ORF">ABH38_04230</name>
</gene>
<name>A0A0I9UQ02_9MYCO</name>
<accession>A0A0I9UQ02</accession>
<dbReference type="EMBL" id="LDPR01000002">
    <property type="protein sequence ID" value="KLO38586.1"/>
    <property type="molecule type" value="Genomic_DNA"/>
</dbReference>
<organism evidence="1 2">
    <name type="scientific">Mycobacterium haemophilum</name>
    <dbReference type="NCBI Taxonomy" id="29311"/>
    <lineage>
        <taxon>Bacteria</taxon>
        <taxon>Bacillati</taxon>
        <taxon>Actinomycetota</taxon>
        <taxon>Actinomycetes</taxon>
        <taxon>Mycobacteriales</taxon>
        <taxon>Mycobacteriaceae</taxon>
        <taxon>Mycobacterium</taxon>
    </lineage>
</organism>
<proteinExistence type="predicted"/>
<protein>
    <submittedName>
        <fullName evidence="1">Uncharacterized protein</fullName>
    </submittedName>
</protein>
<keyword evidence="2" id="KW-1185">Reference proteome</keyword>
<dbReference type="AlphaFoldDB" id="A0A0I9UQ02"/>
<reference evidence="1 2" key="1">
    <citation type="submission" date="2015-05" db="EMBL/GenBank/DDBJ databases">
        <title>Genome sequence of Mycobacterium haemophilum.</title>
        <authorList>
            <person name="Greninger A.L."/>
            <person name="Cunningham G."/>
            <person name="Miller S."/>
        </authorList>
    </citation>
    <scope>NUCLEOTIDE SEQUENCE [LARGE SCALE GENOMIC DNA]</scope>
    <source>
        <strain evidence="2">UC1</strain>
    </source>
</reference>
<sequence length="80" mass="9423">MFAKPGIYSTDDHHPVTTTSRTLLTSWRFPSAKILSRALHQRGREWHTHLVLNKQRLVQLSTHELHRRFFYGYRLAVPVG</sequence>
<evidence type="ECO:0000313" key="2">
    <source>
        <dbReference type="Proteomes" id="UP000036334"/>
    </source>
</evidence>
<dbReference type="PATRIC" id="fig|29311.18.peg.3618"/>
<dbReference type="Proteomes" id="UP000036334">
    <property type="component" value="Unassembled WGS sequence"/>
</dbReference>